<reference evidence="6 7" key="1">
    <citation type="submission" date="2019-02" db="EMBL/GenBank/DDBJ databases">
        <title>Deep-cultivation of Planctomycetes and their phenomic and genomic characterization uncovers novel biology.</title>
        <authorList>
            <person name="Wiegand S."/>
            <person name="Jogler M."/>
            <person name="Boedeker C."/>
            <person name="Pinto D."/>
            <person name="Vollmers J."/>
            <person name="Rivas-Marin E."/>
            <person name="Kohn T."/>
            <person name="Peeters S.H."/>
            <person name="Heuer A."/>
            <person name="Rast P."/>
            <person name="Oberbeckmann S."/>
            <person name="Bunk B."/>
            <person name="Jeske O."/>
            <person name="Meyerdierks A."/>
            <person name="Storesund J.E."/>
            <person name="Kallscheuer N."/>
            <person name="Luecker S."/>
            <person name="Lage O.M."/>
            <person name="Pohl T."/>
            <person name="Merkel B.J."/>
            <person name="Hornburger P."/>
            <person name="Mueller R.-W."/>
            <person name="Bruemmer F."/>
            <person name="Labrenz M."/>
            <person name="Spormann A.M."/>
            <person name="Op Den Camp H."/>
            <person name="Overmann J."/>
            <person name="Amann R."/>
            <person name="Jetten M.S.M."/>
            <person name="Mascher T."/>
            <person name="Medema M.H."/>
            <person name="Devos D.P."/>
            <person name="Kaster A.-K."/>
            <person name="Ovreas L."/>
            <person name="Rohde M."/>
            <person name="Galperin M.Y."/>
            <person name="Jogler C."/>
        </authorList>
    </citation>
    <scope>NUCLEOTIDE SEQUENCE [LARGE SCALE GENOMIC DNA]</scope>
    <source>
        <strain evidence="6 7">Poly41</strain>
    </source>
</reference>
<keyword evidence="7" id="KW-1185">Reference proteome</keyword>
<dbReference type="EMBL" id="SJPV01000003">
    <property type="protein sequence ID" value="TWU39530.1"/>
    <property type="molecule type" value="Genomic_DNA"/>
</dbReference>
<evidence type="ECO:0000256" key="2">
    <source>
        <dbReference type="ARBA" id="ARBA00022692"/>
    </source>
</evidence>
<proteinExistence type="predicted"/>
<evidence type="ECO:0000313" key="7">
    <source>
        <dbReference type="Proteomes" id="UP000319143"/>
    </source>
</evidence>
<dbReference type="Proteomes" id="UP000319143">
    <property type="component" value="Unassembled WGS sequence"/>
</dbReference>
<organism evidence="6 7">
    <name type="scientific">Novipirellula artificiosorum</name>
    <dbReference type="NCBI Taxonomy" id="2528016"/>
    <lineage>
        <taxon>Bacteria</taxon>
        <taxon>Pseudomonadati</taxon>
        <taxon>Planctomycetota</taxon>
        <taxon>Planctomycetia</taxon>
        <taxon>Pirellulales</taxon>
        <taxon>Pirellulaceae</taxon>
        <taxon>Novipirellula</taxon>
    </lineage>
</organism>
<evidence type="ECO:0000256" key="4">
    <source>
        <dbReference type="ARBA" id="ARBA00023136"/>
    </source>
</evidence>
<dbReference type="AlphaFoldDB" id="A0A5C6DRR8"/>
<gene>
    <name evidence="6" type="primary">tatC</name>
    <name evidence="6" type="ORF">Poly41_23850</name>
</gene>
<keyword evidence="2 5" id="KW-0812">Transmembrane</keyword>
<comment type="subcellular location">
    <subcellularLocation>
        <location evidence="1">Membrane</location>
        <topology evidence="1">Multi-pass membrane protein</topology>
    </subcellularLocation>
</comment>
<evidence type="ECO:0000256" key="3">
    <source>
        <dbReference type="ARBA" id="ARBA00022989"/>
    </source>
</evidence>
<dbReference type="GO" id="GO:0016020">
    <property type="term" value="C:membrane"/>
    <property type="evidence" value="ECO:0007669"/>
    <property type="project" value="UniProtKB-SubCell"/>
</dbReference>
<dbReference type="InterPro" id="IPR002033">
    <property type="entry name" value="TatC"/>
</dbReference>
<name>A0A5C6DRR8_9BACT</name>
<keyword evidence="3 5" id="KW-1133">Transmembrane helix</keyword>
<comment type="caution">
    <text evidence="6">The sequence shown here is derived from an EMBL/GenBank/DDBJ whole genome shotgun (WGS) entry which is preliminary data.</text>
</comment>
<feature type="transmembrane region" description="Helical" evidence="5">
    <location>
        <begin position="90"/>
        <end position="108"/>
    </location>
</feature>
<evidence type="ECO:0000256" key="1">
    <source>
        <dbReference type="ARBA" id="ARBA00004141"/>
    </source>
</evidence>
<dbReference type="Pfam" id="PF00902">
    <property type="entry name" value="TatC"/>
    <property type="match status" value="1"/>
</dbReference>
<protein>
    <submittedName>
        <fullName evidence="6">Sec-independent protein translocase protein TatC</fullName>
    </submittedName>
</protein>
<accession>A0A5C6DRR8</accession>
<feature type="transmembrane region" description="Helical" evidence="5">
    <location>
        <begin position="114"/>
        <end position="131"/>
    </location>
</feature>
<evidence type="ECO:0000256" key="5">
    <source>
        <dbReference type="SAM" id="Phobius"/>
    </source>
</evidence>
<evidence type="ECO:0000313" key="6">
    <source>
        <dbReference type="EMBL" id="TWU39530.1"/>
    </source>
</evidence>
<sequence precursor="true">MKEVPQLHQRTAKLCYQYVLWLYPASFRRQFATQMSETFAELVQDDFAVGAWHGIASSCRMIGHELLVCVPSQHLRCICEVVRAGQLRRYWRSVVIGSIVVGVVLTPADLVSTLLVAAVLVIVFWILASVFRDDRSATTVEVEL</sequence>
<keyword evidence="4 5" id="KW-0472">Membrane</keyword>
<dbReference type="RefSeq" id="WP_146526270.1">
    <property type="nucleotide sequence ID" value="NZ_SJPV01000003.1"/>
</dbReference>